<dbReference type="EMBL" id="CP041372">
    <property type="protein sequence ID" value="QKS72537.1"/>
    <property type="molecule type" value="Genomic_DNA"/>
</dbReference>
<sequence length="152" mass="16854">MFVAIFSLIAVPFLVLFHQIGHALGVVLTSKSEARVYLGPATEQNTRTFSIGRIHFHLILSYEGSVQWDTTLTKAQRIVAYAGGPLMTLVLTGLLWYIVTITPEGNFWMNIANGFFLIAAVMLILTATPMAYPRWAKARASDGLQIIRAVRD</sequence>
<keyword evidence="1" id="KW-1133">Transmembrane helix</keyword>
<feature type="transmembrane region" description="Helical" evidence="1">
    <location>
        <begin position="111"/>
        <end position="132"/>
    </location>
</feature>
<evidence type="ECO:0000313" key="2">
    <source>
        <dbReference type="EMBL" id="QKS72537.1"/>
    </source>
</evidence>
<reference evidence="3" key="1">
    <citation type="submission" date="2019-07" db="EMBL/GenBank/DDBJ databases">
        <title>Bacillus alkalisoli sp. nov. isolated from saline soil.</title>
        <authorList>
            <person name="Sun J.-Q."/>
            <person name="Xu L."/>
        </authorList>
    </citation>
    <scope>NUCLEOTIDE SEQUENCE [LARGE SCALE GENOMIC DNA]</scope>
    <source>
        <strain evidence="3">M4U3P1</strain>
    </source>
</reference>
<name>A0A859FHC8_9BACI</name>
<feature type="transmembrane region" description="Helical" evidence="1">
    <location>
        <begin position="78"/>
        <end position="99"/>
    </location>
</feature>
<evidence type="ECO:0008006" key="4">
    <source>
        <dbReference type="Google" id="ProtNLM"/>
    </source>
</evidence>
<protein>
    <recommendedName>
        <fullName evidence="4">Peptidase M50 domain-containing protein</fullName>
    </recommendedName>
</protein>
<keyword evidence="3" id="KW-1185">Reference proteome</keyword>
<dbReference type="AlphaFoldDB" id="A0A859FHC8"/>
<organism evidence="2 3">
    <name type="scientific">Paenalkalicoccus suaedae</name>
    <dbReference type="NCBI Taxonomy" id="2592382"/>
    <lineage>
        <taxon>Bacteria</taxon>
        <taxon>Bacillati</taxon>
        <taxon>Bacillota</taxon>
        <taxon>Bacilli</taxon>
        <taxon>Bacillales</taxon>
        <taxon>Bacillaceae</taxon>
        <taxon>Paenalkalicoccus</taxon>
    </lineage>
</organism>
<evidence type="ECO:0000256" key="1">
    <source>
        <dbReference type="SAM" id="Phobius"/>
    </source>
</evidence>
<proteinExistence type="predicted"/>
<evidence type="ECO:0000313" key="3">
    <source>
        <dbReference type="Proteomes" id="UP000318138"/>
    </source>
</evidence>
<gene>
    <name evidence="2" type="ORF">FLK61_38620</name>
</gene>
<dbReference type="RefSeq" id="WP_176010513.1">
    <property type="nucleotide sequence ID" value="NZ_CP041372.2"/>
</dbReference>
<keyword evidence="1" id="KW-0812">Transmembrane</keyword>
<dbReference type="KEGG" id="psua:FLK61_38620"/>
<keyword evidence="1" id="KW-0472">Membrane</keyword>
<accession>A0A859FHC8</accession>
<dbReference type="Proteomes" id="UP000318138">
    <property type="component" value="Chromosome"/>
</dbReference>